<reference evidence="1" key="1">
    <citation type="submission" date="2020-08" db="EMBL/GenBank/DDBJ databases">
        <title>Multicomponent nature underlies the extraordinary mechanical properties of spider dragline silk.</title>
        <authorList>
            <person name="Kono N."/>
            <person name="Nakamura H."/>
            <person name="Mori M."/>
            <person name="Yoshida Y."/>
            <person name="Ohtoshi R."/>
            <person name="Malay A.D."/>
            <person name="Moran D.A.P."/>
            <person name="Tomita M."/>
            <person name="Numata K."/>
            <person name="Arakawa K."/>
        </authorList>
    </citation>
    <scope>NUCLEOTIDE SEQUENCE</scope>
</reference>
<gene>
    <name evidence="1" type="ORF">TNIN_123611</name>
</gene>
<sequence>MQEEEKGVLPPIEIVLAIEIRWGVTLPQSETSLREKKHLMFAIGPKYQLEQASHQHILDCLELNREDIHDSPPLVSDFIKVKDFTDLV</sequence>
<proteinExistence type="predicted"/>
<evidence type="ECO:0000313" key="1">
    <source>
        <dbReference type="EMBL" id="GFY58569.1"/>
    </source>
</evidence>
<accession>A0A8X6XS86</accession>
<dbReference type="EMBL" id="BMAV01012162">
    <property type="protein sequence ID" value="GFY58569.1"/>
    <property type="molecule type" value="Genomic_DNA"/>
</dbReference>
<keyword evidence="2" id="KW-1185">Reference proteome</keyword>
<dbReference type="Proteomes" id="UP000886998">
    <property type="component" value="Unassembled WGS sequence"/>
</dbReference>
<protein>
    <submittedName>
        <fullName evidence="1">Uncharacterized protein</fullName>
    </submittedName>
</protein>
<comment type="caution">
    <text evidence="1">The sequence shown here is derived from an EMBL/GenBank/DDBJ whole genome shotgun (WGS) entry which is preliminary data.</text>
</comment>
<dbReference type="AlphaFoldDB" id="A0A8X6XS86"/>
<evidence type="ECO:0000313" key="2">
    <source>
        <dbReference type="Proteomes" id="UP000886998"/>
    </source>
</evidence>
<organism evidence="1 2">
    <name type="scientific">Trichonephila inaurata madagascariensis</name>
    <dbReference type="NCBI Taxonomy" id="2747483"/>
    <lineage>
        <taxon>Eukaryota</taxon>
        <taxon>Metazoa</taxon>
        <taxon>Ecdysozoa</taxon>
        <taxon>Arthropoda</taxon>
        <taxon>Chelicerata</taxon>
        <taxon>Arachnida</taxon>
        <taxon>Araneae</taxon>
        <taxon>Araneomorphae</taxon>
        <taxon>Entelegynae</taxon>
        <taxon>Araneoidea</taxon>
        <taxon>Nephilidae</taxon>
        <taxon>Trichonephila</taxon>
        <taxon>Trichonephila inaurata</taxon>
    </lineage>
</organism>
<name>A0A8X6XS86_9ARAC</name>